<dbReference type="Pfam" id="PF00571">
    <property type="entry name" value="CBS"/>
    <property type="match status" value="2"/>
</dbReference>
<dbReference type="Gene3D" id="2.60.120.10">
    <property type="entry name" value="Jelly Rolls"/>
    <property type="match status" value="1"/>
</dbReference>
<gene>
    <name evidence="6" type="ORF">EV689_10798</name>
    <name evidence="5" type="ORF">NCTC11188_01944</name>
</gene>
<dbReference type="Pfam" id="PF03445">
    <property type="entry name" value="DUF294"/>
    <property type="match status" value="1"/>
</dbReference>
<dbReference type="SMART" id="SM00116">
    <property type="entry name" value="CBS"/>
    <property type="match status" value="2"/>
</dbReference>
<dbReference type="GO" id="GO:0008773">
    <property type="term" value="F:[protein-PII] uridylyltransferase activity"/>
    <property type="evidence" value="ECO:0007669"/>
    <property type="project" value="InterPro"/>
</dbReference>
<reference evidence="6 8" key="2">
    <citation type="submission" date="2019-03" db="EMBL/GenBank/DDBJ databases">
        <title>Genomic Encyclopedia of Type Strains, Phase IV (KMG-IV): sequencing the most valuable type-strain genomes for metagenomic binning, comparative biology and taxonomic classification.</title>
        <authorList>
            <person name="Goeker M."/>
        </authorList>
    </citation>
    <scope>NUCLEOTIDE SEQUENCE [LARGE SCALE GENOMIC DNA]</scope>
    <source>
        <strain evidence="6 8">DSM 17481</strain>
    </source>
</reference>
<feature type="domain" description="Cyclic nucleotide-binding" evidence="3">
    <location>
        <begin position="18"/>
        <end position="83"/>
    </location>
</feature>
<keyword evidence="8" id="KW-1185">Reference proteome</keyword>
<dbReference type="CDD" id="cd05401">
    <property type="entry name" value="NT_GlnE_GlnD_like"/>
    <property type="match status" value="1"/>
</dbReference>
<dbReference type="PROSITE" id="PS51371">
    <property type="entry name" value="CBS"/>
    <property type="match status" value="2"/>
</dbReference>
<dbReference type="PROSITE" id="PS50042">
    <property type="entry name" value="CNMP_BINDING_3"/>
    <property type="match status" value="1"/>
</dbReference>
<name>A0A379AZW0_AVIGA</name>
<feature type="domain" description="CBS" evidence="4">
    <location>
        <begin position="159"/>
        <end position="215"/>
    </location>
</feature>
<protein>
    <submittedName>
        <fullName evidence="6">CBS domain-containing protein</fullName>
    </submittedName>
    <submittedName>
        <fullName evidence="5">Hypoxic response protein 1</fullName>
    </submittedName>
</protein>
<dbReference type="EMBL" id="SNXJ01000007">
    <property type="protein sequence ID" value="TDP28152.1"/>
    <property type="molecule type" value="Genomic_DNA"/>
</dbReference>
<evidence type="ECO:0000313" key="8">
    <source>
        <dbReference type="Proteomes" id="UP000294683"/>
    </source>
</evidence>
<dbReference type="InterPro" id="IPR005105">
    <property type="entry name" value="GlnD_Uridyltrans_N"/>
</dbReference>
<dbReference type="CDD" id="cd04587">
    <property type="entry name" value="CBS_pair_CAP-ED_NT_Pol-beta-like_DUF294_assoc"/>
    <property type="match status" value="1"/>
</dbReference>
<evidence type="ECO:0000313" key="6">
    <source>
        <dbReference type="EMBL" id="TDP28152.1"/>
    </source>
</evidence>
<evidence type="ECO:0000256" key="1">
    <source>
        <dbReference type="ARBA" id="ARBA00023122"/>
    </source>
</evidence>
<dbReference type="InterPro" id="IPR000644">
    <property type="entry name" value="CBS_dom"/>
</dbReference>
<dbReference type="Gene3D" id="3.10.580.10">
    <property type="entry name" value="CBS-domain"/>
    <property type="match status" value="1"/>
</dbReference>
<dbReference type="SUPFAM" id="SSF54631">
    <property type="entry name" value="CBS-domain pair"/>
    <property type="match status" value="1"/>
</dbReference>
<dbReference type="AlphaFoldDB" id="A0A379AZW0"/>
<dbReference type="PANTHER" id="PTHR43080:SF2">
    <property type="entry name" value="CBS DOMAIN-CONTAINING PROTEIN"/>
    <property type="match status" value="1"/>
</dbReference>
<dbReference type="RefSeq" id="WP_103853499.1">
    <property type="nucleotide sequence ID" value="NZ_PQVJ01000013.1"/>
</dbReference>
<dbReference type="InterPro" id="IPR000595">
    <property type="entry name" value="cNMP-bd_dom"/>
</dbReference>
<accession>A0A379AZW0</accession>
<dbReference type="InterPro" id="IPR051257">
    <property type="entry name" value="Diverse_CBS-Domain"/>
</dbReference>
<sequence length="622" mass="70962">MDTSLIPNIELFIATLFPFNQLPSSLVQRIASQIMIRYIPKGEAVIDEQNAVDFLYIIRIGEVEQIHQDGELRAKLEQGDIFGFSIFSPHEKEKYCAYALENSLIYQIPYPCLSKILQEYPEYAAYFSPRTSTRLTSIARSANLKNDDNIFMKKAIEVANPKVALVDVSSTIQQTAQEMQKQRRSSALVLENGKLIGIVNDRDMTKKVVAMGLDIHQSIRQIMTPNPPTIAPSDLILDAVSLMMQHNIRSLPIVIDRQILGILTATDLVRYNSIQSIFIINRIFQANTLPLLIEAAQQQKTLFIALMQNGTPYNTIMKVMTLIADAFNRKLLMMAEHQFGEPPCAYAWVVSGSQARYEMHLLSDQDNFIITERSLNEREQAYFAQLAEFVNQGLDLCGYAYCSGNFMASNPKWCISLTQWKENFNQWVRTPELESLLNTSVLMDMRALYGETNLVEQLQDHITELVKNNKRFLSFLVANSTKITPPLSIFRNFVPIKEGENKNKLNLKKRAISLLVDLGRIYALAAGISNALSTEQRFIRCQELALIDKTTLDNALGAYECVCDIRFKYQRISLQNQQPISNHIDPSELTTFERQHLKDVFRLIAQFQEAAQLRFSQRGIMR</sequence>
<evidence type="ECO:0000313" key="7">
    <source>
        <dbReference type="Proteomes" id="UP000255113"/>
    </source>
</evidence>
<evidence type="ECO:0000259" key="4">
    <source>
        <dbReference type="PROSITE" id="PS51371"/>
    </source>
</evidence>
<dbReference type="EMBL" id="UGSQ01000003">
    <property type="protein sequence ID" value="SUB27905.1"/>
    <property type="molecule type" value="Genomic_DNA"/>
</dbReference>
<dbReference type="SMART" id="SM00100">
    <property type="entry name" value="cNMP"/>
    <property type="match status" value="1"/>
</dbReference>
<dbReference type="InterPro" id="IPR018490">
    <property type="entry name" value="cNMP-bd_dom_sf"/>
</dbReference>
<organism evidence="5 7">
    <name type="scientific">Avibacterium gallinarum</name>
    <name type="common">Pasteurella gallinarum</name>
    <dbReference type="NCBI Taxonomy" id="755"/>
    <lineage>
        <taxon>Bacteria</taxon>
        <taxon>Pseudomonadati</taxon>
        <taxon>Pseudomonadota</taxon>
        <taxon>Gammaproteobacteria</taxon>
        <taxon>Pasteurellales</taxon>
        <taxon>Pasteurellaceae</taxon>
        <taxon>Avibacterium</taxon>
    </lineage>
</organism>
<dbReference type="CDD" id="cd00038">
    <property type="entry name" value="CAP_ED"/>
    <property type="match status" value="1"/>
</dbReference>
<evidence type="ECO:0000313" key="5">
    <source>
        <dbReference type="EMBL" id="SUB27905.1"/>
    </source>
</evidence>
<dbReference type="Proteomes" id="UP000255113">
    <property type="component" value="Unassembled WGS sequence"/>
</dbReference>
<dbReference type="SUPFAM" id="SSF51206">
    <property type="entry name" value="cAMP-binding domain-like"/>
    <property type="match status" value="1"/>
</dbReference>
<proteinExistence type="predicted"/>
<evidence type="ECO:0000256" key="2">
    <source>
        <dbReference type="PROSITE-ProRule" id="PRU00703"/>
    </source>
</evidence>
<reference evidence="5 7" key="1">
    <citation type="submission" date="2018-06" db="EMBL/GenBank/DDBJ databases">
        <authorList>
            <consortium name="Pathogen Informatics"/>
            <person name="Doyle S."/>
        </authorList>
    </citation>
    <scope>NUCLEOTIDE SEQUENCE [LARGE SCALE GENOMIC DNA]</scope>
    <source>
        <strain evidence="5 7">NCTC11188</strain>
    </source>
</reference>
<dbReference type="InterPro" id="IPR014710">
    <property type="entry name" value="RmlC-like_jellyroll"/>
</dbReference>
<feature type="domain" description="CBS" evidence="4">
    <location>
        <begin position="223"/>
        <end position="279"/>
    </location>
</feature>
<evidence type="ECO:0000259" key="3">
    <source>
        <dbReference type="PROSITE" id="PS50042"/>
    </source>
</evidence>
<dbReference type="InterPro" id="IPR046342">
    <property type="entry name" value="CBS_dom_sf"/>
</dbReference>
<dbReference type="PANTHER" id="PTHR43080">
    <property type="entry name" value="CBS DOMAIN-CONTAINING PROTEIN CBSX3, MITOCHONDRIAL"/>
    <property type="match status" value="1"/>
</dbReference>
<dbReference type="InterPro" id="IPR018821">
    <property type="entry name" value="DUF294_put_nucleoTrafse_sb-bd"/>
</dbReference>
<keyword evidence="1 2" id="KW-0129">CBS domain</keyword>
<dbReference type="Pfam" id="PF00027">
    <property type="entry name" value="cNMP_binding"/>
    <property type="match status" value="1"/>
</dbReference>
<dbReference type="Proteomes" id="UP000294683">
    <property type="component" value="Unassembled WGS sequence"/>
</dbReference>
<dbReference type="Pfam" id="PF10335">
    <property type="entry name" value="DUF294_C"/>
    <property type="match status" value="1"/>
</dbReference>